<dbReference type="Gene3D" id="1.20.58.80">
    <property type="entry name" value="Phosphotransferase system, lactose/cellobiose-type IIA subunit"/>
    <property type="match status" value="1"/>
</dbReference>
<feature type="site" description="Transition state stabilizer" evidence="6">
    <location>
        <position position="820"/>
    </location>
</feature>
<dbReference type="PANTHER" id="PTHR47786:SF2">
    <property type="entry name" value="GLYCOSYL HYDROLASE FAMILY 13 CATALYTIC DOMAIN-CONTAINING PROTEIN"/>
    <property type="match status" value="1"/>
</dbReference>
<sequence length="1004" mass="109814">MDRPDITALASGAAAGFGALLWPMVQGLFGASDELSDGLARHCEDAGLVLLHEIDVSRFPVDHPLVSTQPSLFALRRTADREGPVDPRLPMPASGEALARLRAEGAAEALLPAIASRLIELLDAGARGFVFDRADTIAPALLQELITRLRSHQGDVLLIARSHGLAGEAAAALRGVGLDGLVSSFGTWDLRSVALVEERHAAGAAMALIAEPSAAQLADSQIARTLAAAAATSDGLILPLDVMQRYPREAKRAIEISREVSGVGGETRRLNGAGSPVTALLRADTGDVRDCGAAMLVLINTTDRALPAPASGDLLSAAGAAFEAFGGDAFADLEPGEVRLRTAERARPILLDRAHNGAAGAAMMPRLVVEDVSPFVEGGFPVKRVVGEAVIVEASIFADGHEQLAAELLWRPADAAEWSVVPMEELPNYRWEARFATTRMGRHEFVVEAWLDRFGGFARDFRKKLDAGVATPVDHAEGRLLVAAARDRSKGALKKALGAFATGLKRDDDAGLLLSDALAAAMAEADDRPHRLRSAVQPLDAERLSARFSSWYELFPRSQSMVPGQHGTFDDVVQRLPAIRDMGFDTLYFPPIHPIGTANRKGPNNTLTPAPGDPGSPYAIGAPEGGHDAIHPELGSLEDFLRLVAAARDHGLEIALDFAIQCSPDHPWLKEHPGWFAWRPDGSMKYAENPPKKYQDIVNVEFYARDAVPGLWTALRDVVLLWIERGVKTFRVDNPHTKTLPFWEWMIGDVRARHPEAIFLAEAFTKPAMMYRLAKVGFSQSYTYFTWRDEKAELTDYITELTTTAPREYYRPHFFVNTPDINPLFLQSSGRPGFRIRAVLAATLSGLFGVYSGFELCEAAPVPGKEEYLDSEKYELRQRDWTAPGNIIADITMLNRLRRAYPALQTHLNTRFYVAHNDRILWFGKPAPDGGDMILVMVSLDPHHAQEADFEVPLWEFGLSDTAAIAVEDLAEGHRFEWRGKTQHIRLEPEQPYRIWRIAPGDTA</sequence>
<dbReference type="InterPro" id="IPR026585">
    <property type="entry name" value="GlgE"/>
</dbReference>
<protein>
    <recommendedName>
        <fullName evidence="6">Alpha-1,4-glucan:maltose-1-phosphate maltosyltransferase</fullName>
        <shortName evidence="6">GMPMT</shortName>
        <ecNumber evidence="6">2.4.99.16</ecNumber>
    </recommendedName>
    <alternativeName>
        <fullName evidence="6">(1-&gt;4)-alpha-D-glucan:maltose-1-phosphate alpha-D-maltosyltransferase</fullName>
    </alternativeName>
</protein>
<dbReference type="InterPro" id="IPR021828">
    <property type="entry name" value="GlgE_dom_N/S"/>
</dbReference>
<dbReference type="EMBL" id="JACIIV010000002">
    <property type="protein sequence ID" value="MBB6226138.1"/>
    <property type="molecule type" value="Genomic_DNA"/>
</dbReference>
<evidence type="ECO:0000313" key="9">
    <source>
        <dbReference type="Proteomes" id="UP000538147"/>
    </source>
</evidence>
<accession>A0A841LAU3</accession>
<dbReference type="GO" id="GO:0016758">
    <property type="term" value="F:hexosyltransferase activity"/>
    <property type="evidence" value="ECO:0007669"/>
    <property type="project" value="UniProtKB-UniRule"/>
</dbReference>
<feature type="domain" description="Glycosyl hydrolase family 13 catalytic" evidence="7">
    <location>
        <begin position="549"/>
        <end position="898"/>
    </location>
</feature>
<keyword evidence="2 6" id="KW-0328">Glycosyltransferase</keyword>
<dbReference type="Gene3D" id="2.60.40.1180">
    <property type="entry name" value="Golgi alpha-mannosidase II"/>
    <property type="match status" value="1"/>
</dbReference>
<dbReference type="InterPro" id="IPR049171">
    <property type="entry name" value="GLGE_C"/>
</dbReference>
<comment type="caution">
    <text evidence="8">The sequence shown here is derived from an EMBL/GenBank/DDBJ whole genome shotgun (WGS) entry which is preliminary data.</text>
</comment>
<dbReference type="Pfam" id="PF21702">
    <property type="entry name" value="GLGE_C"/>
    <property type="match status" value="1"/>
</dbReference>
<dbReference type="GO" id="GO:0030979">
    <property type="term" value="P:alpha-glucan biosynthetic process"/>
    <property type="evidence" value="ECO:0007669"/>
    <property type="project" value="UniProtKB-UniRule"/>
</dbReference>
<evidence type="ECO:0000256" key="2">
    <source>
        <dbReference type="ARBA" id="ARBA00022676"/>
    </source>
</evidence>
<feature type="binding site" evidence="6">
    <location>
        <position position="601"/>
    </location>
    <ligand>
        <name>alpha-maltose 1-phosphate</name>
        <dbReference type="ChEBI" id="CHEBI:63576"/>
    </ligand>
</feature>
<dbReference type="CDD" id="cd11344">
    <property type="entry name" value="AmyAc_GlgE_like"/>
    <property type="match status" value="1"/>
</dbReference>
<evidence type="ECO:0000256" key="4">
    <source>
        <dbReference type="ARBA" id="ARBA00023277"/>
    </source>
</evidence>
<keyword evidence="3 6" id="KW-0808">Transferase</keyword>
<feature type="binding site" evidence="6">
    <location>
        <position position="734"/>
    </location>
    <ligand>
        <name>alpha-maltose 1-phosphate</name>
        <dbReference type="ChEBI" id="CHEBI:63576"/>
    </ligand>
</feature>
<comment type="catalytic activity">
    <reaction evidence="5 6">
        <text>alpha-maltose 1-phosphate + [(1-&gt;4)-alpha-D-glucosyl](n) = [(1-&gt;4)-alpha-D-glucosyl](n+2) + phosphate</text>
        <dbReference type="Rhea" id="RHEA:42692"/>
        <dbReference type="Rhea" id="RHEA-COMP:9584"/>
        <dbReference type="Rhea" id="RHEA-COMP:10183"/>
        <dbReference type="ChEBI" id="CHEBI:15444"/>
        <dbReference type="ChEBI" id="CHEBI:43474"/>
        <dbReference type="ChEBI" id="CHEBI:63576"/>
        <dbReference type="EC" id="2.4.99.16"/>
    </reaction>
</comment>
<dbReference type="InterPro" id="IPR006047">
    <property type="entry name" value="GH13_cat_dom"/>
</dbReference>
<comment type="similarity">
    <text evidence="6">Belongs to the glycosyl hydrolase 13 family. GlgE subfamily.</text>
</comment>
<dbReference type="Gene3D" id="2.60.40.10">
    <property type="entry name" value="Immunoglobulins"/>
    <property type="match status" value="1"/>
</dbReference>
<feature type="active site" description="Proton donor" evidence="6">
    <location>
        <position position="762"/>
    </location>
</feature>
<dbReference type="InterPro" id="IPR013780">
    <property type="entry name" value="Glyco_hydro_b"/>
</dbReference>
<dbReference type="InterPro" id="IPR013783">
    <property type="entry name" value="Ig-like_fold"/>
</dbReference>
<dbReference type="Proteomes" id="UP000538147">
    <property type="component" value="Unassembled WGS sequence"/>
</dbReference>
<dbReference type="GO" id="GO:0004553">
    <property type="term" value="F:hydrolase activity, hydrolyzing O-glycosyl compounds"/>
    <property type="evidence" value="ECO:0007669"/>
    <property type="project" value="InterPro"/>
</dbReference>
<feature type="binding site" evidence="6">
    <location>
        <begin position="873"/>
        <end position="874"/>
    </location>
    <ligand>
        <name>alpha-maltose 1-phosphate</name>
        <dbReference type="ChEBI" id="CHEBI:63576"/>
    </ligand>
</feature>
<evidence type="ECO:0000256" key="6">
    <source>
        <dbReference type="HAMAP-Rule" id="MF_02124"/>
    </source>
</evidence>
<proteinExistence type="inferred from homology"/>
<dbReference type="InterPro" id="IPR017853">
    <property type="entry name" value="GH"/>
</dbReference>
<comment type="function">
    <text evidence="6">Maltosyltransferase that uses maltose 1-phosphate (M1P) as the sugar donor to elongate linear or branched alpha-(1-&gt;4)-glucans. Is involved in a branched alpha-glucan biosynthetic pathway from trehalose, together with TreS, Mak and GlgB.</text>
</comment>
<dbReference type="SMART" id="SM00642">
    <property type="entry name" value="Aamy"/>
    <property type="match status" value="1"/>
</dbReference>
<evidence type="ECO:0000256" key="3">
    <source>
        <dbReference type="ARBA" id="ARBA00022679"/>
    </source>
</evidence>
<dbReference type="AlphaFoldDB" id="A0A841LAU3"/>
<organism evidence="8 9">
    <name type="scientific">Polymorphobacter multimanifer</name>
    <dbReference type="NCBI Taxonomy" id="1070431"/>
    <lineage>
        <taxon>Bacteria</taxon>
        <taxon>Pseudomonadati</taxon>
        <taxon>Pseudomonadota</taxon>
        <taxon>Alphaproteobacteria</taxon>
        <taxon>Sphingomonadales</taxon>
        <taxon>Sphingosinicellaceae</taxon>
        <taxon>Polymorphobacter</taxon>
    </lineage>
</organism>
<keyword evidence="9" id="KW-1185">Reference proteome</keyword>
<gene>
    <name evidence="6" type="primary">glgE</name>
    <name evidence="8" type="ORF">FHS79_000291</name>
</gene>
<evidence type="ECO:0000256" key="1">
    <source>
        <dbReference type="ARBA" id="ARBA00011738"/>
    </source>
</evidence>
<dbReference type="RefSeq" id="WP_207792177.1">
    <property type="nucleotide sequence ID" value="NZ_JACIIV010000002.1"/>
</dbReference>
<evidence type="ECO:0000313" key="8">
    <source>
        <dbReference type="EMBL" id="MBB6226138.1"/>
    </source>
</evidence>
<dbReference type="PANTHER" id="PTHR47786">
    <property type="entry name" value="ALPHA-1,4-GLUCAN:MALTOSE-1-PHOSPHATE MALTOSYLTRANSFERASE"/>
    <property type="match status" value="1"/>
</dbReference>
<comment type="subunit">
    <text evidence="1 6">Homodimer.</text>
</comment>
<feature type="binding site" evidence="6">
    <location>
        <position position="696"/>
    </location>
    <ligand>
        <name>alpha-maltose 1-phosphate</name>
        <dbReference type="ChEBI" id="CHEBI:63576"/>
    </ligand>
</feature>
<dbReference type="EC" id="2.4.99.16" evidence="6"/>
<dbReference type="HAMAP" id="MF_02124">
    <property type="entry name" value="GlgE"/>
    <property type="match status" value="1"/>
</dbReference>
<evidence type="ECO:0000259" key="7">
    <source>
        <dbReference type="SMART" id="SM00642"/>
    </source>
</evidence>
<dbReference type="SUPFAM" id="SSF51445">
    <property type="entry name" value="(Trans)glycosidases"/>
    <property type="match status" value="2"/>
</dbReference>
<dbReference type="Gene3D" id="3.20.20.80">
    <property type="entry name" value="Glycosidases"/>
    <property type="match status" value="2"/>
</dbReference>
<feature type="binding site" evidence="6">
    <location>
        <position position="661"/>
    </location>
    <ligand>
        <name>alpha-maltose 1-phosphate</name>
        <dbReference type="ChEBI" id="CHEBI:63576"/>
    </ligand>
</feature>
<name>A0A841LAU3_9SPHN</name>
<keyword evidence="4 6" id="KW-0119">Carbohydrate metabolism</keyword>
<feature type="active site" description="Nucleophile" evidence="6">
    <location>
        <position position="733"/>
    </location>
</feature>
<reference evidence="8 9" key="1">
    <citation type="submission" date="2020-08" db="EMBL/GenBank/DDBJ databases">
        <title>Genomic Encyclopedia of Type Strains, Phase IV (KMG-IV): sequencing the most valuable type-strain genomes for metagenomic binning, comparative biology and taxonomic classification.</title>
        <authorList>
            <person name="Goeker M."/>
        </authorList>
    </citation>
    <scope>NUCLEOTIDE SEQUENCE [LARGE SCALE GENOMIC DNA]</scope>
    <source>
        <strain evidence="8 9">DSM 102189</strain>
    </source>
</reference>
<dbReference type="Pfam" id="PF11896">
    <property type="entry name" value="GlgE_dom_N_S"/>
    <property type="match status" value="1"/>
</dbReference>
<evidence type="ECO:0000256" key="5">
    <source>
        <dbReference type="ARBA" id="ARBA00048735"/>
    </source>
</evidence>